<accession>A0A7J7MCT9</accession>
<organism evidence="1 2">
    <name type="scientific">Kingdonia uniflora</name>
    <dbReference type="NCBI Taxonomy" id="39325"/>
    <lineage>
        <taxon>Eukaryota</taxon>
        <taxon>Viridiplantae</taxon>
        <taxon>Streptophyta</taxon>
        <taxon>Embryophyta</taxon>
        <taxon>Tracheophyta</taxon>
        <taxon>Spermatophyta</taxon>
        <taxon>Magnoliopsida</taxon>
        <taxon>Ranunculales</taxon>
        <taxon>Circaeasteraceae</taxon>
        <taxon>Kingdonia</taxon>
    </lineage>
</organism>
<feature type="non-terminal residue" evidence="1">
    <location>
        <position position="1"/>
    </location>
</feature>
<dbReference type="EMBL" id="JACGCM010001615">
    <property type="protein sequence ID" value="KAF6152699.1"/>
    <property type="molecule type" value="Genomic_DNA"/>
</dbReference>
<protein>
    <submittedName>
        <fullName evidence="1">Uncharacterized protein</fullName>
    </submittedName>
</protein>
<sequence>SLPTLHLSNSSSPTSSLISKADTEWKYDNGVCRSDHAVSDRSLFNELEGLMRSNHPNSQLHIVKFMQGALPTLWENGMLKVDLKKEWGLVEERLKDILTSLNAMEFNVGIVDHSPPKTCICLCQINSWLILLS</sequence>
<reference evidence="1 2" key="1">
    <citation type="journal article" date="2020" name="IScience">
        <title>Genome Sequencing of the Endangered Kingdonia uniflora (Circaeasteraceae, Ranunculales) Reveals Potential Mechanisms of Evolutionary Specialization.</title>
        <authorList>
            <person name="Sun Y."/>
            <person name="Deng T."/>
            <person name="Zhang A."/>
            <person name="Moore M.J."/>
            <person name="Landis J.B."/>
            <person name="Lin N."/>
            <person name="Zhang H."/>
            <person name="Zhang X."/>
            <person name="Huang J."/>
            <person name="Zhang X."/>
            <person name="Sun H."/>
            <person name="Wang H."/>
        </authorList>
    </citation>
    <scope>NUCLEOTIDE SEQUENCE [LARGE SCALE GENOMIC DNA]</scope>
    <source>
        <strain evidence="1">TB1705</strain>
        <tissue evidence="1">Leaf</tissue>
    </source>
</reference>
<gene>
    <name evidence="1" type="ORF">GIB67_021359</name>
</gene>
<dbReference type="AlphaFoldDB" id="A0A7J7MCT9"/>
<proteinExistence type="predicted"/>
<keyword evidence="2" id="KW-1185">Reference proteome</keyword>
<evidence type="ECO:0000313" key="2">
    <source>
        <dbReference type="Proteomes" id="UP000541444"/>
    </source>
</evidence>
<comment type="caution">
    <text evidence="1">The sequence shown here is derived from an EMBL/GenBank/DDBJ whole genome shotgun (WGS) entry which is preliminary data.</text>
</comment>
<evidence type="ECO:0000313" key="1">
    <source>
        <dbReference type="EMBL" id="KAF6152699.1"/>
    </source>
</evidence>
<name>A0A7J7MCT9_9MAGN</name>
<dbReference type="Proteomes" id="UP000541444">
    <property type="component" value="Unassembled WGS sequence"/>
</dbReference>